<dbReference type="EMBL" id="VNFF01000034">
    <property type="protein sequence ID" value="TVU79892.1"/>
    <property type="molecule type" value="Genomic_DNA"/>
</dbReference>
<proteinExistence type="predicted"/>
<keyword evidence="2" id="KW-1185">Reference proteome</keyword>
<comment type="caution">
    <text evidence="1">The sequence shown here is derived from an EMBL/GenBank/DDBJ whole genome shotgun (WGS) entry which is preliminary data.</text>
</comment>
<dbReference type="Proteomes" id="UP000317938">
    <property type="component" value="Unassembled WGS sequence"/>
</dbReference>
<gene>
    <name evidence="1" type="ORF">FQP85_22125</name>
</gene>
<name>A0ABY3F7F5_9GAMM</name>
<organism evidence="1 2">
    <name type="scientific">Pseudoalteromonas neustonica</name>
    <dbReference type="NCBI Taxonomy" id="1840331"/>
    <lineage>
        <taxon>Bacteria</taxon>
        <taxon>Pseudomonadati</taxon>
        <taxon>Pseudomonadota</taxon>
        <taxon>Gammaproteobacteria</taxon>
        <taxon>Alteromonadales</taxon>
        <taxon>Pseudoalteromonadaceae</taxon>
        <taxon>Pseudoalteromonas</taxon>
    </lineage>
</organism>
<evidence type="ECO:0000313" key="2">
    <source>
        <dbReference type="Proteomes" id="UP000317938"/>
    </source>
</evidence>
<sequence>MFCVFGVSKKKCKAAAEKKVNALRGALAPKTQKQHEKMVAKFTEELFLKAKPTAISAELSTPSLVEDFITLAKKTGDMRALQGMRRVHKTDSKGTPQYQKRTKKPVFKWVVLESNFTQELIKDEIF</sequence>
<dbReference type="RefSeq" id="WP_145242665.1">
    <property type="nucleotide sequence ID" value="NZ_VNFF01000034.1"/>
</dbReference>
<evidence type="ECO:0000313" key="1">
    <source>
        <dbReference type="EMBL" id="TVU79892.1"/>
    </source>
</evidence>
<reference evidence="1 2" key="1">
    <citation type="submission" date="2019-07" db="EMBL/GenBank/DDBJ databases">
        <title>Diversity of Bacteria from Kongsfjorden, Arctic.</title>
        <authorList>
            <person name="Yu Y."/>
        </authorList>
    </citation>
    <scope>NUCLEOTIDE SEQUENCE [LARGE SCALE GENOMIC DNA]</scope>
    <source>
        <strain evidence="1 2">SM1927</strain>
    </source>
</reference>
<protein>
    <submittedName>
        <fullName evidence="1">Uncharacterized protein</fullName>
    </submittedName>
</protein>
<accession>A0ABY3F7F5</accession>